<evidence type="ECO:0000256" key="1">
    <source>
        <dbReference type="ARBA" id="ARBA00006594"/>
    </source>
</evidence>
<protein>
    <recommendedName>
        <fullName evidence="2">site-specific DNA-methyltransferase (adenine-specific)</fullName>
        <ecNumber evidence="2">2.1.1.72</ecNumber>
    </recommendedName>
</protein>
<evidence type="ECO:0000256" key="6">
    <source>
        <dbReference type="ARBA" id="ARBA00047942"/>
    </source>
</evidence>
<dbReference type="GO" id="GO:0006304">
    <property type="term" value="P:DNA modification"/>
    <property type="evidence" value="ECO:0007669"/>
    <property type="project" value="InterPro"/>
</dbReference>
<dbReference type="Gene3D" id="3.90.1570.30">
    <property type="match status" value="1"/>
</dbReference>
<keyword evidence="5" id="KW-0949">S-adenosyl-L-methionine</keyword>
<comment type="similarity">
    <text evidence="1">Belongs to the N(4)/N(6)-methyltransferase family.</text>
</comment>
<dbReference type="Proteomes" id="UP001224412">
    <property type="component" value="Unassembled WGS sequence"/>
</dbReference>
<dbReference type="SUPFAM" id="SSF53335">
    <property type="entry name" value="S-adenosyl-L-methionine-dependent methyltransferases"/>
    <property type="match status" value="1"/>
</dbReference>
<evidence type="ECO:0000313" key="8">
    <source>
        <dbReference type="EMBL" id="MDK4307691.1"/>
    </source>
</evidence>
<evidence type="ECO:0000256" key="5">
    <source>
        <dbReference type="ARBA" id="ARBA00022691"/>
    </source>
</evidence>
<comment type="catalytic activity">
    <reaction evidence="6">
        <text>a 2'-deoxyadenosine in DNA + S-adenosyl-L-methionine = an N(6)-methyl-2'-deoxyadenosine in DNA + S-adenosyl-L-homocysteine + H(+)</text>
        <dbReference type="Rhea" id="RHEA:15197"/>
        <dbReference type="Rhea" id="RHEA-COMP:12418"/>
        <dbReference type="Rhea" id="RHEA-COMP:12419"/>
        <dbReference type="ChEBI" id="CHEBI:15378"/>
        <dbReference type="ChEBI" id="CHEBI:57856"/>
        <dbReference type="ChEBI" id="CHEBI:59789"/>
        <dbReference type="ChEBI" id="CHEBI:90615"/>
        <dbReference type="ChEBI" id="CHEBI:90616"/>
        <dbReference type="EC" id="2.1.1.72"/>
    </reaction>
</comment>
<evidence type="ECO:0000256" key="2">
    <source>
        <dbReference type="ARBA" id="ARBA00011900"/>
    </source>
</evidence>
<dbReference type="EC" id="2.1.1.72" evidence="2"/>
<dbReference type="InterPro" id="IPR002052">
    <property type="entry name" value="DNA_methylase_N6_adenine_CS"/>
</dbReference>
<evidence type="ECO:0000256" key="3">
    <source>
        <dbReference type="ARBA" id="ARBA00022603"/>
    </source>
</evidence>
<dbReference type="RefSeq" id="WP_126849959.1">
    <property type="nucleotide sequence ID" value="NZ_JALXMR010000012.1"/>
</dbReference>
<evidence type="ECO:0000256" key="4">
    <source>
        <dbReference type="ARBA" id="ARBA00022679"/>
    </source>
</evidence>
<dbReference type="PANTHER" id="PTHR33841">
    <property type="entry name" value="DNA METHYLTRANSFERASE YEEA-RELATED"/>
    <property type="match status" value="1"/>
</dbReference>
<dbReference type="AlphaFoldDB" id="A0AAP4F5F9"/>
<evidence type="ECO:0000313" key="9">
    <source>
        <dbReference type="Proteomes" id="UP001224412"/>
    </source>
</evidence>
<dbReference type="Gene3D" id="3.40.50.150">
    <property type="entry name" value="Vaccinia Virus protein VP39"/>
    <property type="match status" value="1"/>
</dbReference>
<dbReference type="InterPro" id="IPR050953">
    <property type="entry name" value="N4_N6_ade-DNA_methylase"/>
</dbReference>
<keyword evidence="4" id="KW-0808">Transferase</keyword>
<organism evidence="8 9">
    <name type="scientific">Corynebacterium pseudodiphtheriticum</name>
    <dbReference type="NCBI Taxonomy" id="37637"/>
    <lineage>
        <taxon>Bacteria</taxon>
        <taxon>Bacillati</taxon>
        <taxon>Actinomycetota</taxon>
        <taxon>Actinomycetes</taxon>
        <taxon>Mycobacteriales</taxon>
        <taxon>Corynebacteriaceae</taxon>
        <taxon>Corynebacterium</taxon>
    </lineage>
</organism>
<name>A0AAP4F5F9_9CORY</name>
<reference evidence="8" key="1">
    <citation type="submission" date="2023-05" db="EMBL/GenBank/DDBJ databases">
        <title>Metabolic capabilities are highly conserved among human nasal-associated Corynebacterium species in pangenomic analyses.</title>
        <authorList>
            <person name="Tran T.H."/>
            <person name="Roberts A.Q."/>
            <person name="Escapa I.F."/>
            <person name="Gao W."/>
            <person name="Conlan S."/>
            <person name="Kong H."/>
            <person name="Segre J.A."/>
            <person name="Kelly M.S."/>
            <person name="Lemon K.P."/>
        </authorList>
    </citation>
    <scope>NUCLEOTIDE SEQUENCE</scope>
    <source>
        <strain evidence="8">KPL2773</strain>
    </source>
</reference>
<proteinExistence type="inferred from homology"/>
<sequence>MMGIFKRPSRNEALEQISALVANYRNVRSELINRGADYSETDTRTQFLDPLLRALGWDITNSAGRPQSLMEVVAERTESDAGGATTGRPDYKLRIEGEDVMPIEAKRPQVPIITDPKSSNQARSYGWSLSLPAAVLTNFEYLIIFDTQVTPGPNDSPTYARLPDAVFTFEEYVTRFDDLWHYLSYESLSVEGLESVYHYSRPPRGESPFDKAFLRDFRRWRQKLAQAIADSNDALGAREIGRRAQKIINAFLFLRVCEDRNIGKYERLYESATAKTLIRSFKAADKAFNAGLFTILEDTLVDDEVLAAIVADMYWPRSQYAYGLLEPHVLSGLYEQYLGEQIIVDGGHIVRLEEKPEVAHAGGVVSTPSYIVQRIVEHTLSPLLPDGLGPLATTARILDPAVGSGTFLIEAFQQILNAFEKSGGENSIEARRRIAQECLFGIDIDPAAVEVARLNLLLLIIGNEALDVEKAEKLLPSLENNIITGNTVVRGDFDRLMPHVAKDLQRRAKVSPLDPFKSIGKAKSPIEFDAVIGNPPYVRIQEMAAYFPDQLHYLQLEKSDYESSQSHNFDLYQVFIERSFELLKPKGRLGMIIPNRFTSLLSAGPVRKILGERLEHLVHFRENQVFPNRSTYTALVFTGPKSKDPFTLEFVDDLPEWKNGLPGDMQQVDRGSFGPSPWPMSTAAQKKLFHQLEARAIARLGDPGWVEIFVGVQTSNDELYFIRPQEESAGVVTFVDDTGVERKIEAGILRPAIKDRTIEMYDGQPDPDRRAIFPYRRNTKGMMVLYTAEELQRDFPLAWSYFLHHEKRLSARKISPDPKGRFWAYGRSQSLAKLDEPKLIVRVLSLIPRYALDSEGMVIPGGGDGGPYYLLRPTRECPYSIDVIQAILSHPAVDLFVAVNGKKYRGSYAAHRKAFLTSVPIPPLDNEQISTIEANTHEIRELTVKMRSETDNSLLSSMENRRMTLREYNEEILSAGYGLDAEALAEATGEA</sequence>
<dbReference type="PROSITE" id="PS00092">
    <property type="entry name" value="N6_MTASE"/>
    <property type="match status" value="1"/>
</dbReference>
<dbReference type="InterPro" id="IPR011639">
    <property type="entry name" value="MethylTrfase_TaqI-like_dom"/>
</dbReference>
<dbReference type="GO" id="GO:0009007">
    <property type="term" value="F:site-specific DNA-methyltransferase (adenine-specific) activity"/>
    <property type="evidence" value="ECO:0007669"/>
    <property type="project" value="UniProtKB-EC"/>
</dbReference>
<dbReference type="PANTHER" id="PTHR33841:SF5">
    <property type="entry name" value="DNA METHYLASE (MODIFICATION METHYLASE) (METHYLTRANSFERASE)-RELATED"/>
    <property type="match status" value="1"/>
</dbReference>
<dbReference type="GO" id="GO:0003676">
    <property type="term" value="F:nucleic acid binding"/>
    <property type="evidence" value="ECO:0007669"/>
    <property type="project" value="InterPro"/>
</dbReference>
<dbReference type="EMBL" id="JASNVH010000014">
    <property type="protein sequence ID" value="MDK4307691.1"/>
    <property type="molecule type" value="Genomic_DNA"/>
</dbReference>
<comment type="caution">
    <text evidence="8">The sequence shown here is derived from an EMBL/GenBank/DDBJ whole genome shotgun (WGS) entry which is preliminary data.</text>
</comment>
<dbReference type="InterPro" id="IPR029063">
    <property type="entry name" value="SAM-dependent_MTases_sf"/>
</dbReference>
<evidence type="ECO:0000259" key="7">
    <source>
        <dbReference type="Pfam" id="PF07669"/>
    </source>
</evidence>
<feature type="domain" description="Type II methyltransferase M.TaqI-like" evidence="7">
    <location>
        <begin position="437"/>
        <end position="626"/>
    </location>
</feature>
<keyword evidence="3 8" id="KW-0489">Methyltransferase</keyword>
<dbReference type="PRINTS" id="PR00507">
    <property type="entry name" value="N12N6MTFRASE"/>
</dbReference>
<accession>A0AAP4F5F9</accession>
<dbReference type="Pfam" id="PF07669">
    <property type="entry name" value="Eco57I"/>
    <property type="match status" value="1"/>
</dbReference>
<dbReference type="GO" id="GO:0032259">
    <property type="term" value="P:methylation"/>
    <property type="evidence" value="ECO:0007669"/>
    <property type="project" value="UniProtKB-KW"/>
</dbReference>
<gene>
    <name evidence="8" type="ORF">QPX42_09090</name>
</gene>